<sequence length="255" mass="28200">VRMDGWPQPTSAGPGSWRRLVVEFVGEAFVHERLVIRADPNGGSAWIATPDQDEYEEDYRHDPDIVGVTFTNAACGNMKISDEAVIAPTGPLASVKAVSARTLPSGITVAVFLEWVPMQKSASFRDDKIDLYASEVSERRIMKPCFESVDECKLVCEVLKVLQRIDRCNLPNTVGVELLVRRKSVLEEAHASSPSNPDYSAANIMMDWAETLMSYTANRLKDKAAILKEERKAVDESMLGGKSQPPKDKDKGTKD</sequence>
<evidence type="ECO:0000313" key="3">
    <source>
        <dbReference type="Proteomes" id="UP001189429"/>
    </source>
</evidence>
<gene>
    <name evidence="2" type="ORF">PCOR1329_LOCUS21004</name>
</gene>
<reference evidence="2" key="1">
    <citation type="submission" date="2023-10" db="EMBL/GenBank/DDBJ databases">
        <authorList>
            <person name="Chen Y."/>
            <person name="Shah S."/>
            <person name="Dougan E. K."/>
            <person name="Thang M."/>
            <person name="Chan C."/>
        </authorList>
    </citation>
    <scope>NUCLEOTIDE SEQUENCE [LARGE SCALE GENOMIC DNA]</scope>
</reference>
<evidence type="ECO:0000256" key="1">
    <source>
        <dbReference type="SAM" id="MobiDB-lite"/>
    </source>
</evidence>
<feature type="region of interest" description="Disordered" evidence="1">
    <location>
        <begin position="232"/>
        <end position="255"/>
    </location>
</feature>
<feature type="non-terminal residue" evidence="2">
    <location>
        <position position="1"/>
    </location>
</feature>
<name>A0ABN9RM84_9DINO</name>
<dbReference type="Proteomes" id="UP001189429">
    <property type="component" value="Unassembled WGS sequence"/>
</dbReference>
<keyword evidence="3" id="KW-1185">Reference proteome</keyword>
<proteinExistence type="predicted"/>
<evidence type="ECO:0000313" key="2">
    <source>
        <dbReference type="EMBL" id="CAK0818882.1"/>
    </source>
</evidence>
<accession>A0ABN9RM84</accession>
<feature type="compositionally biased region" description="Basic and acidic residues" evidence="1">
    <location>
        <begin position="245"/>
        <end position="255"/>
    </location>
</feature>
<dbReference type="EMBL" id="CAUYUJ010006858">
    <property type="protein sequence ID" value="CAK0818882.1"/>
    <property type="molecule type" value="Genomic_DNA"/>
</dbReference>
<organism evidence="2 3">
    <name type="scientific">Prorocentrum cordatum</name>
    <dbReference type="NCBI Taxonomy" id="2364126"/>
    <lineage>
        <taxon>Eukaryota</taxon>
        <taxon>Sar</taxon>
        <taxon>Alveolata</taxon>
        <taxon>Dinophyceae</taxon>
        <taxon>Prorocentrales</taxon>
        <taxon>Prorocentraceae</taxon>
        <taxon>Prorocentrum</taxon>
    </lineage>
</organism>
<protein>
    <submittedName>
        <fullName evidence="2">Uncharacterized protein</fullName>
    </submittedName>
</protein>
<comment type="caution">
    <text evidence="2">The sequence shown here is derived from an EMBL/GenBank/DDBJ whole genome shotgun (WGS) entry which is preliminary data.</text>
</comment>